<dbReference type="CDD" id="cd02440">
    <property type="entry name" value="AdoMet_MTases"/>
    <property type="match status" value="1"/>
</dbReference>
<feature type="domain" description="Methyltransferase" evidence="1">
    <location>
        <begin position="44"/>
        <end position="147"/>
    </location>
</feature>
<dbReference type="PANTHER" id="PTHR12843">
    <property type="entry name" value="PROTEIN-LYSINE N-METHYLTRANSFERASE METTL10"/>
    <property type="match status" value="1"/>
</dbReference>
<evidence type="ECO:0000313" key="2">
    <source>
        <dbReference type="EMBL" id="PIS40726.1"/>
    </source>
</evidence>
<dbReference type="InterPro" id="IPR029063">
    <property type="entry name" value="SAM-dependent_MTases_sf"/>
</dbReference>
<dbReference type="Pfam" id="PF13847">
    <property type="entry name" value="Methyltransf_31"/>
    <property type="match status" value="1"/>
</dbReference>
<proteinExistence type="predicted"/>
<sequence length="200" mass="22193">MPMVTSHSWENVYQYGQIENMPWYSAGLDKDIEQALQELEISSGKILDLGTGPGTQAVALAKMGFEVTATDVSETAIAKALKLANIQEAAVVFEVDDILATHLIPFFDVIIDRGVFHSFSLDEHDEYIGNIQRLLDVGGYLLLKCFSDKQPGAVGPYRYSASQIQNIFKTGFKVISISETEFRGPHQPYPKALFCIIQKT</sequence>
<dbReference type="AlphaFoldDB" id="A0A2H0YQM3"/>
<dbReference type="GO" id="GO:0005737">
    <property type="term" value="C:cytoplasm"/>
    <property type="evidence" value="ECO:0007669"/>
    <property type="project" value="TreeGrafter"/>
</dbReference>
<evidence type="ECO:0000313" key="3">
    <source>
        <dbReference type="Proteomes" id="UP000236845"/>
    </source>
</evidence>
<keyword evidence="2" id="KW-0489">Methyltransferase</keyword>
<evidence type="ECO:0000259" key="1">
    <source>
        <dbReference type="Pfam" id="PF13847"/>
    </source>
</evidence>
<dbReference type="Gene3D" id="3.40.50.150">
    <property type="entry name" value="Vaccinia Virus protein VP39"/>
    <property type="match status" value="1"/>
</dbReference>
<keyword evidence="2" id="KW-0808">Transferase</keyword>
<dbReference type="PANTHER" id="PTHR12843:SF5">
    <property type="entry name" value="EEF1A LYSINE METHYLTRANSFERASE 2"/>
    <property type="match status" value="1"/>
</dbReference>
<dbReference type="EMBL" id="PEXW01000038">
    <property type="protein sequence ID" value="PIS40726.1"/>
    <property type="molecule type" value="Genomic_DNA"/>
</dbReference>
<dbReference type="InterPro" id="IPR025714">
    <property type="entry name" value="Methyltranfer_dom"/>
</dbReference>
<dbReference type="GO" id="GO:0032259">
    <property type="term" value="P:methylation"/>
    <property type="evidence" value="ECO:0007669"/>
    <property type="project" value="UniProtKB-KW"/>
</dbReference>
<dbReference type="GO" id="GO:0016279">
    <property type="term" value="F:protein-lysine N-methyltransferase activity"/>
    <property type="evidence" value="ECO:0007669"/>
    <property type="project" value="TreeGrafter"/>
</dbReference>
<gene>
    <name evidence="2" type="ORF">COT26_01770</name>
</gene>
<reference evidence="3" key="1">
    <citation type="submission" date="2017-09" db="EMBL/GenBank/DDBJ databases">
        <title>Depth-based differentiation of microbial function through sediment-hosted aquifers and enrichment of novel symbionts in the deep terrestrial subsurface.</title>
        <authorList>
            <person name="Probst A.J."/>
            <person name="Ladd B."/>
            <person name="Jarett J.K."/>
            <person name="Geller-Mcgrath D.E."/>
            <person name="Sieber C.M.K."/>
            <person name="Emerson J.B."/>
            <person name="Anantharaman K."/>
            <person name="Thomas B.C."/>
            <person name="Malmstrom R."/>
            <person name="Stieglmeier M."/>
            <person name="Klingl A."/>
            <person name="Woyke T."/>
            <person name="Ryan C.M."/>
            <person name="Banfield J.F."/>
        </authorList>
    </citation>
    <scope>NUCLEOTIDE SEQUENCE [LARGE SCALE GENOMIC DNA]</scope>
</reference>
<accession>A0A2H0YQM3</accession>
<dbReference type="Proteomes" id="UP000236845">
    <property type="component" value="Unassembled WGS sequence"/>
</dbReference>
<name>A0A2H0YQM3_9BACT</name>
<protein>
    <submittedName>
        <fullName evidence="2">Class I SAM-dependent methyltransferase</fullName>
    </submittedName>
</protein>
<dbReference type="SUPFAM" id="SSF53335">
    <property type="entry name" value="S-adenosyl-L-methionine-dependent methyltransferases"/>
    <property type="match status" value="1"/>
</dbReference>
<organism evidence="2 3">
    <name type="scientific">Candidatus Kerfeldbacteria bacterium CG08_land_8_20_14_0_20_43_14</name>
    <dbReference type="NCBI Taxonomy" id="2014246"/>
    <lineage>
        <taxon>Bacteria</taxon>
        <taxon>Candidatus Kerfeldiibacteriota</taxon>
    </lineage>
</organism>
<comment type="caution">
    <text evidence="2">The sequence shown here is derived from an EMBL/GenBank/DDBJ whole genome shotgun (WGS) entry which is preliminary data.</text>
</comment>